<name>Q3BYL4_XANE5</name>
<proteinExistence type="predicted"/>
<evidence type="ECO:0000313" key="1">
    <source>
        <dbReference type="EMBL" id="CAJ22049.1"/>
    </source>
</evidence>
<dbReference type="Proteomes" id="UP000007069">
    <property type="component" value="Chromosome"/>
</dbReference>
<sequence length="85" mass="9420">MRDHTMFDAMTDAVTQDMSKILQAKAMDLSGERLRNVETALDATAQQIRVHWSAASDQVARNDFNVLYDGITAARNIVAHIASMP</sequence>
<dbReference type="AlphaFoldDB" id="Q3BYL4"/>
<dbReference type="InterPro" id="IPR048129">
    <property type="entry name" value="HrpD6-like"/>
</dbReference>
<dbReference type="STRING" id="456327.BJD11_20780"/>
<organism evidence="2">
    <name type="scientific">Xanthomonas euvesicatoria pv. vesicatoria (strain 85-10)</name>
    <name type="common">Xanthomonas campestris pv. vesicatoria</name>
    <dbReference type="NCBI Taxonomy" id="316273"/>
    <lineage>
        <taxon>Bacteria</taxon>
        <taxon>Pseudomonadati</taxon>
        <taxon>Pseudomonadota</taxon>
        <taxon>Gammaproteobacteria</taxon>
        <taxon>Lysobacterales</taxon>
        <taxon>Lysobacteraceae</taxon>
        <taxon>Xanthomonas</taxon>
    </lineage>
</organism>
<protein>
    <submittedName>
        <fullName evidence="1">HrpD6 protein</fullName>
    </submittedName>
</protein>
<dbReference type="HOGENOM" id="CLU_2588868_0_0_6"/>
<dbReference type="NCBIfam" id="NF041505">
    <property type="entry name" value="HrpD6"/>
    <property type="match status" value="1"/>
</dbReference>
<reference evidence="1 2" key="1">
    <citation type="journal article" date="2005" name="J. Bacteriol.">
        <title>Insights into genome plasticity and pathogenicity of the plant pathogenic Bacterium Xanthomonas campestris pv. vesicatoria revealed by the complete genome sequence.</title>
        <authorList>
            <person name="Thieme F."/>
            <person name="Koebnik R."/>
            <person name="Bekel T."/>
            <person name="Berger C."/>
            <person name="Boch J."/>
            <person name="Buettner D."/>
            <person name="Caldana C."/>
            <person name="Gaigalat L."/>
            <person name="Goesmann A."/>
            <person name="Kay S."/>
            <person name="Kirchner O."/>
            <person name="Lanz C."/>
            <person name="Linke B."/>
            <person name="McHardy A.C."/>
            <person name="Meyer F."/>
            <person name="Mittenhuber G."/>
            <person name="Nies D.H."/>
            <person name="Niesbach-Kloesgen U."/>
            <person name="Patschkowski T."/>
            <person name="Rueckert C."/>
            <person name="Rupp O."/>
            <person name="Schneicker S."/>
            <person name="Schuster S.C."/>
            <person name="Vorhoelter F.J."/>
            <person name="Weber E."/>
            <person name="Puehler A."/>
            <person name="Bonas U."/>
            <person name="Bartels D."/>
            <person name="Kaiser O."/>
        </authorList>
    </citation>
    <scope>NUCLEOTIDE SEQUENCE [LARGE SCALE GENOMIC DNA]</scope>
    <source>
        <strain evidence="1 2">85-10</strain>
    </source>
</reference>
<gene>
    <name evidence="1" type="primary">hrpD6</name>
    <name evidence="1" type="ordered locus">XCV0418</name>
</gene>
<accession>Q3BYL4</accession>
<evidence type="ECO:0000313" key="2">
    <source>
        <dbReference type="Proteomes" id="UP000007069"/>
    </source>
</evidence>
<dbReference type="KEGG" id="xcv:XCV0418"/>
<dbReference type="EMBL" id="AM039952">
    <property type="protein sequence ID" value="CAJ22049.1"/>
    <property type="molecule type" value="Genomic_DNA"/>
</dbReference>